<evidence type="ECO:0000313" key="1">
    <source>
        <dbReference type="EMBL" id="AGA32278.1"/>
    </source>
</evidence>
<dbReference type="InterPro" id="IPR008979">
    <property type="entry name" value="Galactose-bd-like_sf"/>
</dbReference>
<gene>
    <name evidence="1" type="ordered locus">TVNIR_0577</name>
</gene>
<dbReference type="STRING" id="1255043.TVNIR_0577"/>
<evidence type="ECO:0008006" key="3">
    <source>
        <dbReference type="Google" id="ProtNLM"/>
    </source>
</evidence>
<keyword evidence="2" id="KW-1185">Reference proteome</keyword>
<dbReference type="PATRIC" id="fig|1255043.3.peg.583"/>
<accession>L0DTE0</accession>
<sequence>MRKRIVPATQERAAGARSDWLDLQRVVEVEMTSEDPEHPIENALIPGREGGWRASGPGAQVIRLLFDEPRPIRRIWLHFEEPRLERTQQLVLRWSPDRGQNMVEVVRQQWNFSPQGATAETEDIVLGVPNVTLLELAIIPDISGGEARASLAQLRVEVSESEPSQAPAAPGARE</sequence>
<dbReference type="EMBL" id="CP003989">
    <property type="protein sequence ID" value="AGA32278.1"/>
    <property type="molecule type" value="Genomic_DNA"/>
</dbReference>
<dbReference type="OrthoDB" id="5572942at2"/>
<dbReference type="eggNOG" id="COG5156">
    <property type="taxonomic scope" value="Bacteria"/>
</dbReference>
<dbReference type="Proteomes" id="UP000010809">
    <property type="component" value="Chromosome"/>
</dbReference>
<dbReference type="AlphaFoldDB" id="L0DTE0"/>
<dbReference type="SUPFAM" id="SSF49785">
    <property type="entry name" value="Galactose-binding domain-like"/>
    <property type="match status" value="1"/>
</dbReference>
<dbReference type="RefSeq" id="WP_015257431.1">
    <property type="nucleotide sequence ID" value="NC_019902.2"/>
</dbReference>
<organism evidence="1 2">
    <name type="scientific">Thioalkalivibrio nitratireducens (strain DSM 14787 / UNIQEM 213 / ALEN2)</name>
    <dbReference type="NCBI Taxonomy" id="1255043"/>
    <lineage>
        <taxon>Bacteria</taxon>
        <taxon>Pseudomonadati</taxon>
        <taxon>Pseudomonadota</taxon>
        <taxon>Gammaproteobacteria</taxon>
        <taxon>Chromatiales</taxon>
        <taxon>Ectothiorhodospiraceae</taxon>
        <taxon>Thioalkalivibrio</taxon>
    </lineage>
</organism>
<evidence type="ECO:0000313" key="2">
    <source>
        <dbReference type="Proteomes" id="UP000010809"/>
    </source>
</evidence>
<reference evidence="1" key="1">
    <citation type="submission" date="2015-12" db="EMBL/GenBank/DDBJ databases">
        <authorList>
            <person name="Tikhonova T.V."/>
            <person name="Pavlov A.R."/>
            <person name="Beletsky A.V."/>
            <person name="Mardanov A.V."/>
            <person name="Sorokin D.Y."/>
            <person name="Ravin N.V."/>
            <person name="Popov V.O."/>
        </authorList>
    </citation>
    <scope>NUCLEOTIDE SEQUENCE</scope>
    <source>
        <strain evidence="1">DSM 14787</strain>
    </source>
</reference>
<name>L0DTE0_THIND</name>
<dbReference type="KEGG" id="tni:TVNIR_0577"/>
<protein>
    <recommendedName>
        <fullName evidence="3">Carbohydrate-binding protein</fullName>
    </recommendedName>
</protein>
<proteinExistence type="predicted"/>
<dbReference type="HOGENOM" id="CLU_138473_0_0_6"/>